<keyword evidence="2" id="KW-1185">Reference proteome</keyword>
<evidence type="ECO:0000313" key="1">
    <source>
        <dbReference type="EMBL" id="CAG9607023.1"/>
    </source>
</evidence>
<evidence type="ECO:0008006" key="3">
    <source>
        <dbReference type="Google" id="ProtNLM"/>
    </source>
</evidence>
<accession>A0A9C7L9N2</accession>
<dbReference type="EMBL" id="CAKJTG010000003">
    <property type="protein sequence ID" value="CAG9607023.1"/>
    <property type="molecule type" value="Genomic_DNA"/>
</dbReference>
<evidence type="ECO:0000313" key="2">
    <source>
        <dbReference type="Proteomes" id="UP000789845"/>
    </source>
</evidence>
<sequence>MSKIFSITVIILLLLLGCQNPKTVKLDTSKLEKLEEGSEDQGIPISYKAPSLKDGLNALPFKMKLPKNLPFNAKPFQPPMIYDYSYNGKIVSAEFITNSKNNEDKILLKISGFNHEFLEISQEAEKINLINEVTGYYYEKMLNFQSKGYSYTIVYVNDAISEQQHKKEIVNMANQILE</sequence>
<dbReference type="AlphaFoldDB" id="A0A9C7L9N2"/>
<name>A0A9C7L9N2_9BACI</name>
<protein>
    <recommendedName>
        <fullName evidence="3">DUF4367 domain-containing protein</fullName>
    </recommendedName>
</protein>
<reference evidence="1" key="1">
    <citation type="submission" date="2021-10" db="EMBL/GenBank/DDBJ databases">
        <authorList>
            <person name="Criscuolo A."/>
        </authorList>
    </citation>
    <scope>NUCLEOTIDE SEQUENCE</scope>
    <source>
        <strain evidence="1">CIP111885</strain>
    </source>
</reference>
<proteinExistence type="predicted"/>
<gene>
    <name evidence="1" type="ORF">NEOCIP111885_00711</name>
</gene>
<organism evidence="1 2">
    <name type="scientific">Pseudoneobacillus rhizosphaerae</name>
    <dbReference type="NCBI Taxonomy" id="2880968"/>
    <lineage>
        <taxon>Bacteria</taxon>
        <taxon>Bacillati</taxon>
        <taxon>Bacillota</taxon>
        <taxon>Bacilli</taxon>
        <taxon>Bacillales</taxon>
        <taxon>Bacillaceae</taxon>
        <taxon>Pseudoneobacillus</taxon>
    </lineage>
</organism>
<dbReference type="RefSeq" id="WP_230495292.1">
    <property type="nucleotide sequence ID" value="NZ_CAKJTG010000003.1"/>
</dbReference>
<comment type="caution">
    <text evidence="1">The sequence shown here is derived from an EMBL/GenBank/DDBJ whole genome shotgun (WGS) entry which is preliminary data.</text>
</comment>
<dbReference type="PROSITE" id="PS51257">
    <property type="entry name" value="PROKAR_LIPOPROTEIN"/>
    <property type="match status" value="1"/>
</dbReference>
<dbReference type="Proteomes" id="UP000789845">
    <property type="component" value="Unassembled WGS sequence"/>
</dbReference>